<dbReference type="InterPro" id="IPR047952">
    <property type="entry name" value="Transpos_IS4"/>
</dbReference>
<dbReference type="InterPro" id="IPR024473">
    <property type="entry name" value="Transposases_IS4_N"/>
</dbReference>
<feature type="domain" description="Transposase IS4-like" evidence="1">
    <location>
        <begin position="134"/>
        <end position="369"/>
    </location>
</feature>
<organism evidence="3 4">
    <name type="scientific">Chroococcidiopsis cubana SAG 39.79</name>
    <dbReference type="NCBI Taxonomy" id="388085"/>
    <lineage>
        <taxon>Bacteria</taxon>
        <taxon>Bacillati</taxon>
        <taxon>Cyanobacteriota</taxon>
        <taxon>Cyanophyceae</taxon>
        <taxon>Chroococcidiopsidales</taxon>
        <taxon>Chroococcidiopsidaceae</taxon>
        <taxon>Chroococcidiopsis</taxon>
    </lineage>
</organism>
<dbReference type="SUPFAM" id="SSF53098">
    <property type="entry name" value="Ribonuclease H-like"/>
    <property type="match status" value="1"/>
</dbReference>
<sequence length="464" mass="52559">MEANKTSTTVTNRVKILKQKFSQSLGLPFQEILPESVIEQAIDELKIKYRRRLFDPFVTLWVFLSQVLDVDKSCHNAVSRVIAYLVGEGVEIPSTDTSAYCQARSRLPEELLVRLFSKAAQSLQEKVTTEDLWCGRSVKVIDGSAVSMPDTVENQTAYPQPSNQKLGCGFPVAKIGVIFSLATGAAIALVIDVLNTHDIQLARKMYEFLNRGDVLLGDRAFCSYADLVSIKNLGCDAVFRKHQSRKTTMRKGKIIGDCDRLVTWHKPQKCPQGLSESEFVTLPCTLTVREVCYYVIIPGFRTSSVSLITTLLESKIYPSLELVRLYGERWDVELDLKHLKITLGMDILRGKTPQMVRKEIYVFLLAYNLLRGLMWSAGTTYGAPPLHLSLQGTRHHLTHFMTVLFAADSTQRHHIYRTLLKIIVHKLVPVRPGRSEPRVRKRRPKSYPLMNQPRHLYAVQSQTA</sequence>
<proteinExistence type="predicted"/>
<comment type="caution">
    <text evidence="3">The sequence shown here is derived from an EMBL/GenBank/DDBJ whole genome shotgun (WGS) entry which is preliminary data.</text>
</comment>
<dbReference type="InterPro" id="IPR002559">
    <property type="entry name" value="Transposase_11"/>
</dbReference>
<dbReference type="GO" id="GO:0006313">
    <property type="term" value="P:DNA transposition"/>
    <property type="evidence" value="ECO:0007669"/>
    <property type="project" value="InterPro"/>
</dbReference>
<gene>
    <name evidence="3" type="ORF">DSM107010_71700</name>
</gene>
<dbReference type="Proteomes" id="UP000282574">
    <property type="component" value="Unassembled WGS sequence"/>
</dbReference>
<evidence type="ECO:0000313" key="3">
    <source>
        <dbReference type="EMBL" id="RUS94679.1"/>
    </source>
</evidence>
<protein>
    <submittedName>
        <fullName evidence="3">Insertion sequence IS4 transposase InsG</fullName>
    </submittedName>
</protein>
<dbReference type="PANTHER" id="PTHR37529:SF1">
    <property type="entry name" value="TRANSPOSASE INSG FOR INSERTION SEQUENCE ELEMENT IS4-RELATED"/>
    <property type="match status" value="1"/>
</dbReference>
<dbReference type="GO" id="GO:0003677">
    <property type="term" value="F:DNA binding"/>
    <property type="evidence" value="ECO:0007669"/>
    <property type="project" value="InterPro"/>
</dbReference>
<evidence type="ECO:0000259" key="2">
    <source>
        <dbReference type="Pfam" id="PF13006"/>
    </source>
</evidence>
<dbReference type="AlphaFoldDB" id="A0AB37U7L9"/>
<name>A0AB37U7L9_9CYAN</name>
<evidence type="ECO:0000259" key="1">
    <source>
        <dbReference type="Pfam" id="PF01609"/>
    </source>
</evidence>
<dbReference type="NCBIfam" id="NF033592">
    <property type="entry name" value="transpos_IS4_1"/>
    <property type="match status" value="1"/>
</dbReference>
<dbReference type="GO" id="GO:0004803">
    <property type="term" value="F:transposase activity"/>
    <property type="evidence" value="ECO:0007669"/>
    <property type="project" value="InterPro"/>
</dbReference>
<dbReference type="InterPro" id="IPR012337">
    <property type="entry name" value="RNaseH-like_sf"/>
</dbReference>
<dbReference type="Pfam" id="PF01609">
    <property type="entry name" value="DDE_Tnp_1"/>
    <property type="match status" value="1"/>
</dbReference>
<evidence type="ECO:0000313" key="4">
    <source>
        <dbReference type="Proteomes" id="UP000282574"/>
    </source>
</evidence>
<dbReference type="EMBL" id="RSCK01000204">
    <property type="protein sequence ID" value="RUS94679.1"/>
    <property type="molecule type" value="Genomic_DNA"/>
</dbReference>
<keyword evidence="4" id="KW-1185">Reference proteome</keyword>
<dbReference type="Pfam" id="PF13006">
    <property type="entry name" value="Nterm_IS4"/>
    <property type="match status" value="1"/>
</dbReference>
<accession>A0AB37U7L9</accession>
<feature type="domain" description="Transposase IS4 N-terminal" evidence="2">
    <location>
        <begin position="29"/>
        <end position="116"/>
    </location>
</feature>
<reference evidence="3 4" key="1">
    <citation type="journal article" date="2019" name="Genome Biol. Evol.">
        <title>Day and night: Metabolic profiles and evolutionary relationships of six axenic non-marine cyanobacteria.</title>
        <authorList>
            <person name="Will S.E."/>
            <person name="Henke P."/>
            <person name="Boedeker C."/>
            <person name="Huang S."/>
            <person name="Brinkmann H."/>
            <person name="Rohde M."/>
            <person name="Jarek M."/>
            <person name="Friedl T."/>
            <person name="Seufert S."/>
            <person name="Schumacher M."/>
            <person name="Overmann J."/>
            <person name="Neumann-Schaal M."/>
            <person name="Petersen J."/>
        </authorList>
    </citation>
    <scope>NUCLEOTIDE SEQUENCE [LARGE SCALE GENOMIC DNA]</scope>
    <source>
        <strain evidence="3 4">SAG 39.79</strain>
    </source>
</reference>
<dbReference type="PANTHER" id="PTHR37529">
    <property type="entry name" value="TRANSPOSASE INSG FOR INSERTION SEQUENCE ELEMENT IS4-RELATED"/>
    <property type="match status" value="1"/>
</dbReference>